<comment type="caution">
    <text evidence="2">The sequence shown here is derived from an EMBL/GenBank/DDBJ whole genome shotgun (WGS) entry which is preliminary data.</text>
</comment>
<name>A0A8H5FVX7_9AGAR</name>
<proteinExistence type="predicted"/>
<reference evidence="2 3" key="1">
    <citation type="journal article" date="2020" name="ISME J.">
        <title>Uncovering the hidden diversity of litter-decomposition mechanisms in mushroom-forming fungi.</title>
        <authorList>
            <person name="Floudas D."/>
            <person name="Bentzer J."/>
            <person name="Ahren D."/>
            <person name="Johansson T."/>
            <person name="Persson P."/>
            <person name="Tunlid A."/>
        </authorList>
    </citation>
    <scope>NUCLEOTIDE SEQUENCE [LARGE SCALE GENOMIC DNA]</scope>
    <source>
        <strain evidence="2 3">CBS 406.79</strain>
    </source>
</reference>
<dbReference type="AlphaFoldDB" id="A0A8H5FVX7"/>
<feature type="compositionally biased region" description="Acidic residues" evidence="1">
    <location>
        <begin position="78"/>
        <end position="110"/>
    </location>
</feature>
<accession>A0A8H5FVX7</accession>
<feature type="region of interest" description="Disordered" evidence="1">
    <location>
        <begin position="58"/>
        <end position="160"/>
    </location>
</feature>
<keyword evidence="3" id="KW-1185">Reference proteome</keyword>
<evidence type="ECO:0000256" key="1">
    <source>
        <dbReference type="SAM" id="MobiDB-lite"/>
    </source>
</evidence>
<sequence length="390" mass="43705">MSYISNPRALEHMFYPLYEVSFRDLLRPIPASHGSHLVVAGQQHLWFGATRIVPKNEPAQVRRARQKVDSMRSKLEIDPEVGEDEGADTGAEEGEVIEGEVIEEEEEEEEDKLHIDHDEVEFWDGSDSDSEGTVEPDEDDTKSTDSEQGQAGAEELATNVNLDADERSIYSATRSIGSIQGIKRGFVDKIPDGVVATVRITTMSAPPMLSLPLRDCGDDDERACRKTYCNYVHSGGQIVTSYIPDSITELKRAPRRYLTDRKLYSQVTFAAFFRDASNKIQSAAEQMADYSVIFFKKYVDAACFLAVVGAGPFWRYAIIKREDSPWNEPGQPPRGKDRNAALKKFQALFGTNFFEMGTIRSDEEWDVIRRKYLMSEEAASESAEGGTGQI</sequence>
<dbReference type="EMBL" id="JAACJN010000289">
    <property type="protein sequence ID" value="KAF5350954.1"/>
    <property type="molecule type" value="Genomic_DNA"/>
</dbReference>
<dbReference type="OrthoDB" id="3043011at2759"/>
<organism evidence="2 3">
    <name type="scientific">Collybiopsis confluens</name>
    <dbReference type="NCBI Taxonomy" id="2823264"/>
    <lineage>
        <taxon>Eukaryota</taxon>
        <taxon>Fungi</taxon>
        <taxon>Dikarya</taxon>
        <taxon>Basidiomycota</taxon>
        <taxon>Agaricomycotina</taxon>
        <taxon>Agaricomycetes</taxon>
        <taxon>Agaricomycetidae</taxon>
        <taxon>Agaricales</taxon>
        <taxon>Marasmiineae</taxon>
        <taxon>Omphalotaceae</taxon>
        <taxon>Collybiopsis</taxon>
    </lineage>
</organism>
<feature type="compositionally biased region" description="Basic and acidic residues" evidence="1">
    <location>
        <begin position="66"/>
        <end position="77"/>
    </location>
</feature>
<evidence type="ECO:0000313" key="3">
    <source>
        <dbReference type="Proteomes" id="UP000518752"/>
    </source>
</evidence>
<protein>
    <submittedName>
        <fullName evidence="2">Uncharacterized protein</fullName>
    </submittedName>
</protein>
<gene>
    <name evidence="2" type="ORF">D9757_013740</name>
</gene>
<evidence type="ECO:0000313" key="2">
    <source>
        <dbReference type="EMBL" id="KAF5350954.1"/>
    </source>
</evidence>
<feature type="compositionally biased region" description="Acidic residues" evidence="1">
    <location>
        <begin position="118"/>
        <end position="140"/>
    </location>
</feature>
<dbReference type="Proteomes" id="UP000518752">
    <property type="component" value="Unassembled WGS sequence"/>
</dbReference>